<feature type="domain" description="OLD protein-like TOPRIM" evidence="1">
    <location>
        <begin position="7"/>
        <end position="56"/>
    </location>
</feature>
<dbReference type="InterPro" id="IPR034139">
    <property type="entry name" value="TOPRIM_OLD"/>
</dbReference>
<evidence type="ECO:0000313" key="2">
    <source>
        <dbReference type="EMBL" id="MBB5489412.1"/>
    </source>
</evidence>
<evidence type="ECO:0000313" key="3">
    <source>
        <dbReference type="Proteomes" id="UP000579647"/>
    </source>
</evidence>
<evidence type="ECO:0000259" key="1">
    <source>
        <dbReference type="Pfam" id="PF20469"/>
    </source>
</evidence>
<accession>A0A840W027</accession>
<organism evidence="2 3">
    <name type="scientific">Nocardiopsis metallicus</name>
    <dbReference type="NCBI Taxonomy" id="179819"/>
    <lineage>
        <taxon>Bacteria</taxon>
        <taxon>Bacillati</taxon>
        <taxon>Actinomycetota</taxon>
        <taxon>Actinomycetes</taxon>
        <taxon>Streptosporangiales</taxon>
        <taxon>Nocardiopsidaceae</taxon>
        <taxon>Nocardiopsis</taxon>
    </lineage>
</organism>
<dbReference type="Proteomes" id="UP000579647">
    <property type="component" value="Unassembled WGS sequence"/>
</dbReference>
<comment type="caution">
    <text evidence="2">The sequence shown here is derived from an EMBL/GenBank/DDBJ whole genome shotgun (WGS) entry which is preliminary data.</text>
</comment>
<sequence>MSELERARTVILVEGASDRAALEALAARLGLDLSARRTVVVSMGGATNIHRFVERLGPRGLGLRLGGLCDAGEEHHFRAALGRSGLGTELEPQGFHVCVADLEDELIRALGVAEVERVIAEQDELRSLRTFRNQPAQRGRPADQQLRRFLGTTSGRKIRYGRVLVEALEPTLVPEPLVRALDRG</sequence>
<keyword evidence="3" id="KW-1185">Reference proteome</keyword>
<reference evidence="2 3" key="1">
    <citation type="submission" date="2020-08" db="EMBL/GenBank/DDBJ databases">
        <title>Sequencing the genomes of 1000 actinobacteria strains.</title>
        <authorList>
            <person name="Klenk H.-P."/>
        </authorList>
    </citation>
    <scope>NUCLEOTIDE SEQUENCE [LARGE SCALE GENOMIC DNA]</scope>
    <source>
        <strain evidence="2 3">DSM 44598</strain>
    </source>
</reference>
<gene>
    <name evidence="2" type="ORF">HNR07_000549</name>
</gene>
<dbReference type="RefSeq" id="WP_312893549.1">
    <property type="nucleotide sequence ID" value="NZ_BAAAKM010000010.1"/>
</dbReference>
<dbReference type="Pfam" id="PF20469">
    <property type="entry name" value="OLD-like_TOPRIM"/>
    <property type="match status" value="1"/>
</dbReference>
<dbReference type="EMBL" id="JACHDO010000001">
    <property type="protein sequence ID" value="MBB5489412.1"/>
    <property type="molecule type" value="Genomic_DNA"/>
</dbReference>
<name>A0A840W027_9ACTN</name>
<dbReference type="AlphaFoldDB" id="A0A840W027"/>
<proteinExistence type="predicted"/>
<protein>
    <recommendedName>
        <fullName evidence="1">OLD protein-like TOPRIM domain-containing protein</fullName>
    </recommendedName>
</protein>